<dbReference type="Pfam" id="PF00126">
    <property type="entry name" value="HTH_1"/>
    <property type="match status" value="1"/>
</dbReference>
<dbReference type="Pfam" id="PF03466">
    <property type="entry name" value="LysR_substrate"/>
    <property type="match status" value="1"/>
</dbReference>
<feature type="domain" description="HTH lysR-type" evidence="5">
    <location>
        <begin position="5"/>
        <end position="62"/>
    </location>
</feature>
<evidence type="ECO:0000256" key="2">
    <source>
        <dbReference type="ARBA" id="ARBA00023015"/>
    </source>
</evidence>
<keyword evidence="3" id="KW-0238">DNA-binding</keyword>
<dbReference type="InterPro" id="IPR058163">
    <property type="entry name" value="LysR-type_TF_proteobact-type"/>
</dbReference>
<dbReference type="InterPro" id="IPR005119">
    <property type="entry name" value="LysR_subst-bd"/>
</dbReference>
<protein>
    <submittedName>
        <fullName evidence="6">LysR family transcriptional regulator</fullName>
    </submittedName>
</protein>
<dbReference type="CDD" id="cd08475">
    <property type="entry name" value="PBP2_CrgA_like_6"/>
    <property type="match status" value="1"/>
</dbReference>
<dbReference type="Gene3D" id="3.40.190.290">
    <property type="match status" value="1"/>
</dbReference>
<evidence type="ECO:0000256" key="1">
    <source>
        <dbReference type="ARBA" id="ARBA00009437"/>
    </source>
</evidence>
<dbReference type="PROSITE" id="PS50931">
    <property type="entry name" value="HTH_LYSR"/>
    <property type="match status" value="1"/>
</dbReference>
<gene>
    <name evidence="6" type="ORF">ACFOOL_07590</name>
</gene>
<dbReference type="Gene3D" id="1.10.10.10">
    <property type="entry name" value="Winged helix-like DNA-binding domain superfamily/Winged helix DNA-binding domain"/>
    <property type="match status" value="1"/>
</dbReference>
<dbReference type="PRINTS" id="PR00039">
    <property type="entry name" value="HTHLYSR"/>
</dbReference>
<dbReference type="RefSeq" id="WP_380096340.1">
    <property type="nucleotide sequence ID" value="NZ_JBHRYD010000005.1"/>
</dbReference>
<comment type="similarity">
    <text evidence="1">Belongs to the LysR transcriptional regulatory family.</text>
</comment>
<name>A0ABV7X085_9HYPH</name>
<dbReference type="SUPFAM" id="SSF46785">
    <property type="entry name" value="Winged helix' DNA-binding domain"/>
    <property type="match status" value="1"/>
</dbReference>
<evidence type="ECO:0000313" key="6">
    <source>
        <dbReference type="EMBL" id="MFC3704617.1"/>
    </source>
</evidence>
<keyword evidence="4" id="KW-0804">Transcription</keyword>
<dbReference type="InterPro" id="IPR000847">
    <property type="entry name" value="LysR_HTH_N"/>
</dbReference>
<evidence type="ECO:0000256" key="4">
    <source>
        <dbReference type="ARBA" id="ARBA00023163"/>
    </source>
</evidence>
<reference evidence="7" key="1">
    <citation type="journal article" date="2019" name="Int. J. Syst. Evol. Microbiol.">
        <title>The Global Catalogue of Microorganisms (GCM) 10K type strain sequencing project: providing services to taxonomists for standard genome sequencing and annotation.</title>
        <authorList>
            <consortium name="The Broad Institute Genomics Platform"/>
            <consortium name="The Broad Institute Genome Sequencing Center for Infectious Disease"/>
            <person name="Wu L."/>
            <person name="Ma J."/>
        </authorList>
    </citation>
    <scope>NUCLEOTIDE SEQUENCE [LARGE SCALE GENOMIC DNA]</scope>
    <source>
        <strain evidence="7">KCTC 42281</strain>
    </source>
</reference>
<proteinExistence type="inferred from homology"/>
<keyword evidence="2" id="KW-0805">Transcription regulation</keyword>
<accession>A0ABV7X085</accession>
<evidence type="ECO:0000256" key="3">
    <source>
        <dbReference type="ARBA" id="ARBA00023125"/>
    </source>
</evidence>
<dbReference type="SUPFAM" id="SSF53850">
    <property type="entry name" value="Periplasmic binding protein-like II"/>
    <property type="match status" value="1"/>
</dbReference>
<dbReference type="PANTHER" id="PTHR30537">
    <property type="entry name" value="HTH-TYPE TRANSCRIPTIONAL REGULATOR"/>
    <property type="match status" value="1"/>
</dbReference>
<dbReference type="InterPro" id="IPR036390">
    <property type="entry name" value="WH_DNA-bd_sf"/>
</dbReference>
<dbReference type="PANTHER" id="PTHR30537:SF1">
    <property type="entry name" value="HTH-TYPE TRANSCRIPTIONAL REGULATOR PGRR"/>
    <property type="match status" value="1"/>
</dbReference>
<dbReference type="Proteomes" id="UP001595613">
    <property type="component" value="Unassembled WGS sequence"/>
</dbReference>
<sequence length="302" mass="32221">MAPSNSLAGIEIFIRAVKTGSFARAAAELGMTRSAVAKSVAQLEARLGVRLLHRTTRSLAPTPEGSAFFRQTEAALEQIREAEDVARSRATTLRGVLRIDMPATFGRQVALPVLLDILKAHPELRLAASFSDQVIDPVEAGVDLCIRFGPLPDRADLAARKLGEQRLVICAAPAYLAAAGEPRTIGELARHATIAGGRAGAPGRWRLADEGGRIVEIAPAATHLCTDGDAVIAMAVAGFGLCQMPESLLLPHIRAGALVRVMDEACRASTPYHALWPMVRQMLPRVRVVVDALVRRAQEGAL</sequence>
<evidence type="ECO:0000259" key="5">
    <source>
        <dbReference type="PROSITE" id="PS50931"/>
    </source>
</evidence>
<dbReference type="InterPro" id="IPR036388">
    <property type="entry name" value="WH-like_DNA-bd_sf"/>
</dbReference>
<dbReference type="EMBL" id="JBHRYD010000005">
    <property type="protein sequence ID" value="MFC3704617.1"/>
    <property type="molecule type" value="Genomic_DNA"/>
</dbReference>
<organism evidence="6 7">
    <name type="scientific">Devosia honganensis</name>
    <dbReference type="NCBI Taxonomy" id="1610527"/>
    <lineage>
        <taxon>Bacteria</taxon>
        <taxon>Pseudomonadati</taxon>
        <taxon>Pseudomonadota</taxon>
        <taxon>Alphaproteobacteria</taxon>
        <taxon>Hyphomicrobiales</taxon>
        <taxon>Devosiaceae</taxon>
        <taxon>Devosia</taxon>
    </lineage>
</organism>
<keyword evidence="7" id="KW-1185">Reference proteome</keyword>
<evidence type="ECO:0000313" key="7">
    <source>
        <dbReference type="Proteomes" id="UP001595613"/>
    </source>
</evidence>
<comment type="caution">
    <text evidence="6">The sequence shown here is derived from an EMBL/GenBank/DDBJ whole genome shotgun (WGS) entry which is preliminary data.</text>
</comment>